<gene>
    <name evidence="1" type="ORF">EI42_00483</name>
</gene>
<dbReference type="SUPFAM" id="SSF48371">
    <property type="entry name" value="ARM repeat"/>
    <property type="match status" value="1"/>
</dbReference>
<dbReference type="RefSeq" id="WP_111318455.1">
    <property type="nucleotide sequence ID" value="NZ_BIFX01000001.1"/>
</dbReference>
<comment type="caution">
    <text evidence="1">The sequence shown here is derived from an EMBL/GenBank/DDBJ whole genome shotgun (WGS) entry which is preliminary data.</text>
</comment>
<dbReference type="AlphaFoldDB" id="A0A326UQH2"/>
<dbReference type="Proteomes" id="UP000248806">
    <property type="component" value="Unassembled WGS sequence"/>
</dbReference>
<protein>
    <submittedName>
        <fullName evidence="1">HEAT repeat protein</fullName>
    </submittedName>
</protein>
<dbReference type="EMBL" id="QKUF01000001">
    <property type="protein sequence ID" value="PZW36309.1"/>
    <property type="molecule type" value="Genomic_DNA"/>
</dbReference>
<evidence type="ECO:0000313" key="2">
    <source>
        <dbReference type="Proteomes" id="UP000248806"/>
    </source>
</evidence>
<proteinExistence type="predicted"/>
<dbReference type="InterPro" id="IPR016024">
    <property type="entry name" value="ARM-type_fold"/>
</dbReference>
<reference evidence="1 2" key="1">
    <citation type="submission" date="2018-06" db="EMBL/GenBank/DDBJ databases">
        <title>Genomic Encyclopedia of Archaeal and Bacterial Type Strains, Phase II (KMG-II): from individual species to whole genera.</title>
        <authorList>
            <person name="Goeker M."/>
        </authorList>
    </citation>
    <scope>NUCLEOTIDE SEQUENCE [LARGE SCALE GENOMIC DNA]</scope>
    <source>
        <strain evidence="1 2">ATCC BAA-1881</strain>
    </source>
</reference>
<dbReference type="OrthoDB" id="138072at2"/>
<evidence type="ECO:0000313" key="1">
    <source>
        <dbReference type="EMBL" id="PZW36309.1"/>
    </source>
</evidence>
<dbReference type="InterPro" id="IPR011989">
    <property type="entry name" value="ARM-like"/>
</dbReference>
<accession>A0A326UQH2</accession>
<organism evidence="1 2">
    <name type="scientific">Thermosporothrix hazakensis</name>
    <dbReference type="NCBI Taxonomy" id="644383"/>
    <lineage>
        <taxon>Bacteria</taxon>
        <taxon>Bacillati</taxon>
        <taxon>Chloroflexota</taxon>
        <taxon>Ktedonobacteria</taxon>
        <taxon>Ktedonobacterales</taxon>
        <taxon>Thermosporotrichaceae</taxon>
        <taxon>Thermosporothrix</taxon>
    </lineage>
</organism>
<sequence>MPRGRKGLPQESIDSILLAMCRRNDIEQETLAGYFDRLDEEWTRGAREKVLNLLRSSDMMAQRAALVILSELATDFDIEELEDFVTDPTVSDVAKLSLSPLLKELGSELAEDGLVEYLNDPVGAMQRMQMRLLELVGQSERGTEAVLVDVTSMPVERRISFIQWLGNSNDPRAANLLIPLLENQPSKVVTVIIDALEQLGAIAAPRSVPALRHLIATTSNRQLKRQARVVLGRLTMLTAPGLLDEMPEALTLADLPPFQARVSFLDGAGSQFILLLWKRPDGLLKGVNIFYRDQIGIKDCYGIDEMEMQQLGRITGDMHEQGIHSVEVPFSFARLLIMEARAVNKRTRRALPISYSIWRPFIEFEPISRKEKASLPPAILETLPLDEETRAQAQKGGDLYQLPEFYSWYFETIQQLEPYINRYWNACSALEAPNASAKLLNEGRSQEQVKQELLEELVTEALEKLFDEKWRVLYAERLLRQAAVFQLVGREDVAHIIRAVATVMKPASGVVISEQAFPRMMMQLSIEQGPLRMMVEAFGDSSLGDQDLRALAHDLVGEDDN</sequence>
<name>A0A326UQH2_THEHA</name>
<dbReference type="Pfam" id="PF13646">
    <property type="entry name" value="HEAT_2"/>
    <property type="match status" value="1"/>
</dbReference>
<keyword evidence="2" id="KW-1185">Reference proteome</keyword>
<dbReference type="Gene3D" id="1.25.10.10">
    <property type="entry name" value="Leucine-rich Repeat Variant"/>
    <property type="match status" value="1"/>
</dbReference>